<evidence type="ECO:0000256" key="4">
    <source>
        <dbReference type="ARBA" id="ARBA00022806"/>
    </source>
</evidence>
<reference evidence="8" key="1">
    <citation type="journal article" date="2021" name="New Phytol.">
        <title>Evolutionary innovations through gain and loss of genes in the ectomycorrhizal Boletales.</title>
        <authorList>
            <person name="Wu G."/>
            <person name="Miyauchi S."/>
            <person name="Morin E."/>
            <person name="Kuo A."/>
            <person name="Drula E."/>
            <person name="Varga T."/>
            <person name="Kohler A."/>
            <person name="Feng B."/>
            <person name="Cao Y."/>
            <person name="Lipzen A."/>
            <person name="Daum C."/>
            <person name="Hundley H."/>
            <person name="Pangilinan J."/>
            <person name="Johnson J."/>
            <person name="Barry K."/>
            <person name="LaButti K."/>
            <person name="Ng V."/>
            <person name="Ahrendt S."/>
            <person name="Min B."/>
            <person name="Choi I.G."/>
            <person name="Park H."/>
            <person name="Plett J.M."/>
            <person name="Magnuson J."/>
            <person name="Spatafora J.W."/>
            <person name="Nagy L.G."/>
            <person name="Henrissat B."/>
            <person name="Grigoriev I.V."/>
            <person name="Yang Z.L."/>
            <person name="Xu J."/>
            <person name="Martin F.M."/>
        </authorList>
    </citation>
    <scope>NUCLEOTIDE SEQUENCE</scope>
    <source>
        <strain evidence="8">KKN 215</strain>
    </source>
</reference>
<evidence type="ECO:0000256" key="5">
    <source>
        <dbReference type="ARBA" id="ARBA00022840"/>
    </source>
</evidence>
<evidence type="ECO:0000256" key="3">
    <source>
        <dbReference type="ARBA" id="ARBA00022801"/>
    </source>
</evidence>
<evidence type="ECO:0000259" key="7">
    <source>
        <dbReference type="Pfam" id="PF13087"/>
    </source>
</evidence>
<dbReference type="CDD" id="cd18808">
    <property type="entry name" value="SF1_C_Upf1"/>
    <property type="match status" value="1"/>
</dbReference>
<dbReference type="GO" id="GO:0005524">
    <property type="term" value="F:ATP binding"/>
    <property type="evidence" value="ECO:0007669"/>
    <property type="project" value="UniProtKB-KW"/>
</dbReference>
<evidence type="ECO:0000256" key="1">
    <source>
        <dbReference type="ARBA" id="ARBA00007913"/>
    </source>
</evidence>
<dbReference type="InterPro" id="IPR047187">
    <property type="entry name" value="SF1_C_Upf1"/>
</dbReference>
<dbReference type="EMBL" id="JAEVFJ010000017">
    <property type="protein sequence ID" value="KAH8099964.1"/>
    <property type="molecule type" value="Genomic_DNA"/>
</dbReference>
<keyword evidence="3 8" id="KW-0378">Hydrolase</keyword>
<evidence type="ECO:0000259" key="6">
    <source>
        <dbReference type="Pfam" id="PF13086"/>
    </source>
</evidence>
<keyword evidence="5" id="KW-0067">ATP-binding</keyword>
<dbReference type="GO" id="GO:0016787">
    <property type="term" value="F:hydrolase activity"/>
    <property type="evidence" value="ECO:0007669"/>
    <property type="project" value="UniProtKB-KW"/>
</dbReference>
<protein>
    <submittedName>
        <fullName evidence="8">P-loop containing nucleoside triphosphate hydrolase protein</fullName>
    </submittedName>
</protein>
<dbReference type="OrthoDB" id="6513042at2759"/>
<feature type="domain" description="DNA2/NAM7 helicase helicase" evidence="6">
    <location>
        <begin position="385"/>
        <end position="458"/>
    </location>
</feature>
<feature type="domain" description="DNA2/NAM7 helicase-like C-terminal" evidence="7">
    <location>
        <begin position="607"/>
        <end position="756"/>
    </location>
</feature>
<dbReference type="Pfam" id="PF13086">
    <property type="entry name" value="AAA_11"/>
    <property type="match status" value="2"/>
</dbReference>
<gene>
    <name evidence="8" type="ORF">BXZ70DRAFT_893913</name>
</gene>
<keyword evidence="2" id="KW-0547">Nucleotide-binding</keyword>
<evidence type="ECO:0000313" key="9">
    <source>
        <dbReference type="Proteomes" id="UP000813824"/>
    </source>
</evidence>
<evidence type="ECO:0000313" key="8">
    <source>
        <dbReference type="EMBL" id="KAH8099964.1"/>
    </source>
</evidence>
<comment type="caution">
    <text evidence="8">The sequence shown here is derived from an EMBL/GenBank/DDBJ whole genome shotgun (WGS) entry which is preliminary data.</text>
</comment>
<dbReference type="AlphaFoldDB" id="A0A8K0UPJ3"/>
<sequence>MAATDLRPNLYLSSDRNPVLRIIRTSSATLTPQIIDRFLSVAVVGGVVGVAVSFGKHYTLKALALAADDQVLAISLSKSGPGKQAKNKFKAPPPVLQEALREKILVNRDLDKLGFDMEKIATALYMDCAARIAPAIDAQSMHSETKPRYSDAVLLGIMGGEAGLRKDNVLRVLRNDDKTGAEEVDVVIRAWASWSISTLPAFAKRRPAAKTICTDMLLTTDLAMLSRCIYDGGRLFAMKPTKVRNDCKGDFKLDKSGNVQLDLERYKTRVRASNSQRILVETTRSGTGARPLIGHAKAVKGKVATVKLAGGKPLGKITSVHTIGKEFTNAEQERISIVLAVLHRTSTFLTHPLVRRIYFTPGKAQLDGDMPREVSAPIYYDNRPLNTSQSLAVKKVLSGDPKDRIVLIQGPPGTGKTTVIAACVKSLMTNPNYKEVRHIWLLAQSNVAVKNIAEKLAEVNFFDFKLVVSNEFHFEWHEHLYKKIEQNVIVSDVFSESSVAFDRLLLGSRVILCTMSMLSHPRLMQTGLTRLVPLETILVDEASQIEIGDYLPMLNKFANNIRKIAFIGDDKQLAPYGAEDILGLRSIFEVPHLRKRAEWLGKQCTLSNRMPAPVGHFISRRVYGGRLGTQHTISERSCCRFVDVHKGKEVKSNGSYVNMEEVQAVVHVVRRFAQEGKSFRVITPYDAQRGKLEQQLKAAELPWENKCFCVDSFQGNEDDHIVISVVRSDKIGFLSNLRRSNVMLSRCKASMTICTSKRYLSGIASKTLLGEMAGEWGSDAWVTWSDLLSRRW</sequence>
<keyword evidence="4" id="KW-0347">Helicase</keyword>
<organism evidence="8 9">
    <name type="scientific">Cristinia sonorae</name>
    <dbReference type="NCBI Taxonomy" id="1940300"/>
    <lineage>
        <taxon>Eukaryota</taxon>
        <taxon>Fungi</taxon>
        <taxon>Dikarya</taxon>
        <taxon>Basidiomycota</taxon>
        <taxon>Agaricomycotina</taxon>
        <taxon>Agaricomycetes</taxon>
        <taxon>Agaricomycetidae</taxon>
        <taxon>Agaricales</taxon>
        <taxon>Pleurotineae</taxon>
        <taxon>Stephanosporaceae</taxon>
        <taxon>Cristinia</taxon>
    </lineage>
</organism>
<keyword evidence="9" id="KW-1185">Reference proteome</keyword>
<dbReference type="GO" id="GO:0043139">
    <property type="term" value="F:5'-3' DNA helicase activity"/>
    <property type="evidence" value="ECO:0007669"/>
    <property type="project" value="TreeGrafter"/>
</dbReference>
<proteinExistence type="inferred from homology"/>
<evidence type="ECO:0000256" key="2">
    <source>
        <dbReference type="ARBA" id="ARBA00022741"/>
    </source>
</evidence>
<dbReference type="PANTHER" id="PTHR43788">
    <property type="entry name" value="DNA2/NAM7 HELICASE FAMILY MEMBER"/>
    <property type="match status" value="1"/>
</dbReference>
<dbReference type="InterPro" id="IPR027417">
    <property type="entry name" value="P-loop_NTPase"/>
</dbReference>
<dbReference type="InterPro" id="IPR050534">
    <property type="entry name" value="Coronavir_polyprotein_1ab"/>
</dbReference>
<feature type="domain" description="DNA2/NAM7 helicase helicase" evidence="6">
    <location>
        <begin position="496"/>
        <end position="575"/>
    </location>
</feature>
<dbReference type="InterPro" id="IPR041677">
    <property type="entry name" value="DNA2/NAM7_AAA_11"/>
</dbReference>
<dbReference type="PANTHER" id="PTHR43788:SF8">
    <property type="entry name" value="DNA-BINDING PROTEIN SMUBP-2"/>
    <property type="match status" value="1"/>
</dbReference>
<accession>A0A8K0UPJ3</accession>
<dbReference type="Gene3D" id="3.40.50.300">
    <property type="entry name" value="P-loop containing nucleotide triphosphate hydrolases"/>
    <property type="match status" value="2"/>
</dbReference>
<dbReference type="SUPFAM" id="SSF52540">
    <property type="entry name" value="P-loop containing nucleoside triphosphate hydrolases"/>
    <property type="match status" value="1"/>
</dbReference>
<dbReference type="Pfam" id="PF13087">
    <property type="entry name" value="AAA_12"/>
    <property type="match status" value="1"/>
</dbReference>
<dbReference type="Proteomes" id="UP000813824">
    <property type="component" value="Unassembled WGS sequence"/>
</dbReference>
<comment type="similarity">
    <text evidence="1">Belongs to the DNA2/NAM7 helicase family.</text>
</comment>
<name>A0A8K0UPJ3_9AGAR</name>
<dbReference type="InterPro" id="IPR041679">
    <property type="entry name" value="DNA2/NAM7-like_C"/>
</dbReference>